<dbReference type="EMBL" id="LLXL01000232">
    <property type="protein sequence ID" value="PKK75597.1"/>
    <property type="molecule type" value="Genomic_DNA"/>
</dbReference>
<feature type="domain" description="Protein kinase" evidence="6">
    <location>
        <begin position="37"/>
        <end position="303"/>
    </location>
</feature>
<dbReference type="Proteomes" id="UP000233469">
    <property type="component" value="Unassembled WGS sequence"/>
</dbReference>
<dbReference type="InterPro" id="IPR000719">
    <property type="entry name" value="Prot_kinase_dom"/>
</dbReference>
<sequence>MTTSNNNKNDDTDNKWIQWIKNGIADEFISYHDYNEFQNIKRIGSGGFGNVYRANWESSNTVVALKSLINGNNDAKEIVNEIKLMKKVDFHANIIQFFGITSNTSIVDPSYLFVLEYADSGTLKNYLKDNFNKLDWNIKLKFAVQIADAVSCIHKKEIIHNDLHSDNILVHQNVIKLADFGLSCRAGVSNSVKDVFGKIPYIDPQRFRKCTSNYDKKSDVYSVGVLLWEISSGQKPFESFDNHDNQLALMYYILDGNREVPIVGTPDDYINIYTRCWQYNPDDRPDMHRVFSDLTKVNINEYTSLAEKNTNTSENFTEQKINNSLNDCSGLMYDQQSSYKIQIMNLTCSNYVSSQEDNEVSNGNDLKIIMTGTVDLKDLDINNNEHFKRINVKPSLENGNYEVFGSIISKDKKENLKSDFFITFGLYDINGFSAMIKTLNIENQKINITECYILWMIIGKPLELSVFSPKNRELQVYYMREYIILQPDKSHYTIRTSRQLSQEDMISVNIYYSTTNCGPMDIKFVGWSKNSISFQIIYNSTVISVDNDNDTDPLISIDIRISILSSKYKKLKIDNEEKEFYLNLIGYLLSNKNFIKESSGEDDPNNTHINKKMSFDNSIISINENYDETSELIMIDTEKNSNLEAIGVVINVAQTFDEFAPLIGTFLALGNEIKRSYDIAKYNKEYVVSF</sequence>
<dbReference type="GO" id="GO:0005524">
    <property type="term" value="F:ATP binding"/>
    <property type="evidence" value="ECO:0007669"/>
    <property type="project" value="UniProtKB-UniRule"/>
</dbReference>
<dbReference type="InterPro" id="IPR017441">
    <property type="entry name" value="Protein_kinase_ATP_BS"/>
</dbReference>
<keyword evidence="1" id="KW-0808">Transferase</keyword>
<dbReference type="InterPro" id="IPR001245">
    <property type="entry name" value="Ser-Thr/Tyr_kinase_cat_dom"/>
</dbReference>
<dbReference type="VEuPathDB" id="FungiDB:RhiirA1_459276"/>
<dbReference type="PANTHER" id="PTHR44329">
    <property type="entry name" value="SERINE/THREONINE-PROTEIN KINASE TNNI3K-RELATED"/>
    <property type="match status" value="1"/>
</dbReference>
<evidence type="ECO:0000313" key="8">
    <source>
        <dbReference type="Proteomes" id="UP000233469"/>
    </source>
</evidence>
<dbReference type="InterPro" id="IPR011009">
    <property type="entry name" value="Kinase-like_dom_sf"/>
</dbReference>
<reference evidence="7 8" key="2">
    <citation type="submission" date="2017-10" db="EMBL/GenBank/DDBJ databases">
        <title>Extensive intraspecific genome diversity in a model arbuscular mycorrhizal fungus.</title>
        <authorList>
            <person name="Chen E.C.H."/>
            <person name="Morin E."/>
            <person name="Baudet D."/>
            <person name="Noel J."/>
            <person name="Ndikumana S."/>
            <person name="Charron P."/>
            <person name="St-Onge C."/>
            <person name="Giorgi J."/>
            <person name="Grigoriev I.V."/>
            <person name="Roux C."/>
            <person name="Martin F.M."/>
            <person name="Corradi N."/>
        </authorList>
    </citation>
    <scope>NUCLEOTIDE SEQUENCE [LARGE SCALE GENOMIC DNA]</scope>
    <source>
        <strain evidence="7 8">C2</strain>
    </source>
</reference>
<comment type="caution">
    <text evidence="7">The sequence shown here is derived from an EMBL/GenBank/DDBJ whole genome shotgun (WGS) entry which is preliminary data.</text>
</comment>
<dbReference type="PRINTS" id="PR00109">
    <property type="entry name" value="TYRKINASE"/>
</dbReference>
<dbReference type="InterPro" id="IPR051681">
    <property type="entry name" value="Ser/Thr_Kinases-Pseudokinases"/>
</dbReference>
<dbReference type="VEuPathDB" id="FungiDB:RhiirA1_531153"/>
<accession>A0A2N1NNW1</accession>
<name>A0A2N1NNW1_9GLOM</name>
<dbReference type="PROSITE" id="PS00107">
    <property type="entry name" value="PROTEIN_KINASE_ATP"/>
    <property type="match status" value="1"/>
</dbReference>
<keyword evidence="2 5" id="KW-0547">Nucleotide-binding</keyword>
<feature type="binding site" evidence="5">
    <location>
        <position position="66"/>
    </location>
    <ligand>
        <name>ATP</name>
        <dbReference type="ChEBI" id="CHEBI:30616"/>
    </ligand>
</feature>
<evidence type="ECO:0000259" key="6">
    <source>
        <dbReference type="PROSITE" id="PS50011"/>
    </source>
</evidence>
<dbReference type="SUPFAM" id="SSF56112">
    <property type="entry name" value="Protein kinase-like (PK-like)"/>
    <property type="match status" value="1"/>
</dbReference>
<dbReference type="Gene3D" id="1.10.510.10">
    <property type="entry name" value="Transferase(Phosphotransferase) domain 1"/>
    <property type="match status" value="1"/>
</dbReference>
<dbReference type="VEuPathDB" id="FungiDB:FUN_005379"/>
<evidence type="ECO:0000256" key="3">
    <source>
        <dbReference type="ARBA" id="ARBA00022777"/>
    </source>
</evidence>
<dbReference type="PROSITE" id="PS50011">
    <property type="entry name" value="PROTEIN_KINASE_DOM"/>
    <property type="match status" value="1"/>
</dbReference>
<keyword evidence="3 7" id="KW-0418">Kinase</keyword>
<evidence type="ECO:0000256" key="5">
    <source>
        <dbReference type="PROSITE-ProRule" id="PRU10141"/>
    </source>
</evidence>
<dbReference type="VEuPathDB" id="FungiDB:RhiirFUN_005061"/>
<dbReference type="AlphaFoldDB" id="A0A2N1NNW1"/>
<organism evidence="7 8">
    <name type="scientific">Rhizophagus irregularis</name>
    <dbReference type="NCBI Taxonomy" id="588596"/>
    <lineage>
        <taxon>Eukaryota</taxon>
        <taxon>Fungi</taxon>
        <taxon>Fungi incertae sedis</taxon>
        <taxon>Mucoromycota</taxon>
        <taxon>Glomeromycotina</taxon>
        <taxon>Glomeromycetes</taxon>
        <taxon>Glomerales</taxon>
        <taxon>Glomeraceae</taxon>
        <taxon>Rhizophagus</taxon>
    </lineage>
</organism>
<evidence type="ECO:0000256" key="2">
    <source>
        <dbReference type="ARBA" id="ARBA00022741"/>
    </source>
</evidence>
<gene>
    <name evidence="7" type="ORF">RhiirC2_773423</name>
</gene>
<protein>
    <submittedName>
        <fullName evidence="7">Kinase-like protein</fullName>
    </submittedName>
</protein>
<dbReference type="GO" id="GO:0004674">
    <property type="term" value="F:protein serine/threonine kinase activity"/>
    <property type="evidence" value="ECO:0007669"/>
    <property type="project" value="TreeGrafter"/>
</dbReference>
<reference evidence="7 8" key="1">
    <citation type="submission" date="2016-04" db="EMBL/GenBank/DDBJ databases">
        <title>Genome analyses suggest a sexual origin of heterokaryosis in a supposedly ancient asexual fungus.</title>
        <authorList>
            <person name="Ropars J."/>
            <person name="Sedzielewska K."/>
            <person name="Noel J."/>
            <person name="Charron P."/>
            <person name="Farinelli L."/>
            <person name="Marton T."/>
            <person name="Kruger M."/>
            <person name="Pelin A."/>
            <person name="Brachmann A."/>
            <person name="Corradi N."/>
        </authorList>
    </citation>
    <scope>NUCLEOTIDE SEQUENCE [LARGE SCALE GENOMIC DNA]</scope>
    <source>
        <strain evidence="7 8">C2</strain>
    </source>
</reference>
<evidence type="ECO:0000313" key="7">
    <source>
        <dbReference type="EMBL" id="PKK75597.1"/>
    </source>
</evidence>
<dbReference type="VEuPathDB" id="FungiDB:RhiirFUN_005055"/>
<proteinExistence type="predicted"/>
<evidence type="ECO:0000256" key="1">
    <source>
        <dbReference type="ARBA" id="ARBA00022679"/>
    </source>
</evidence>
<evidence type="ECO:0000256" key="4">
    <source>
        <dbReference type="ARBA" id="ARBA00022840"/>
    </source>
</evidence>
<keyword evidence="4 5" id="KW-0067">ATP-binding</keyword>
<dbReference type="PANTHER" id="PTHR44329:SF288">
    <property type="entry name" value="MITOGEN-ACTIVATED PROTEIN KINASE KINASE KINASE 20"/>
    <property type="match status" value="1"/>
</dbReference>
<dbReference type="Pfam" id="PF07714">
    <property type="entry name" value="PK_Tyr_Ser-Thr"/>
    <property type="match status" value="1"/>
</dbReference>